<evidence type="ECO:0000256" key="2">
    <source>
        <dbReference type="SAM" id="Phobius"/>
    </source>
</evidence>
<keyword evidence="2" id="KW-0472">Membrane</keyword>
<evidence type="ECO:0000256" key="1">
    <source>
        <dbReference type="SAM" id="MobiDB-lite"/>
    </source>
</evidence>
<dbReference type="Proteomes" id="UP000625711">
    <property type="component" value="Unassembled WGS sequence"/>
</dbReference>
<evidence type="ECO:0000313" key="3">
    <source>
        <dbReference type="EMBL" id="KAF7282165.1"/>
    </source>
</evidence>
<keyword evidence="2" id="KW-1133">Transmembrane helix</keyword>
<keyword evidence="4" id="KW-1185">Reference proteome</keyword>
<sequence length="136" mass="15369">MTMRAVRHENKSPDVDAPLPTYLPQPSAERHNLNLRCHPSFRQLNVVFIISVSIVADLLVVRNFSPRPVGQVGPWTRSIMQRDRRPLRAPRQTGGRDAKEATVASWASWMTGPVSQRRSPIDYAYGTNRSGDDESF</sequence>
<keyword evidence="2" id="KW-0812">Transmembrane</keyword>
<gene>
    <name evidence="3" type="ORF">GWI33_003089</name>
</gene>
<name>A0A834MJ88_RHYFE</name>
<evidence type="ECO:0000313" key="4">
    <source>
        <dbReference type="Proteomes" id="UP000625711"/>
    </source>
</evidence>
<accession>A0A834MJ88</accession>
<organism evidence="3 4">
    <name type="scientific">Rhynchophorus ferrugineus</name>
    <name type="common">Red palm weevil</name>
    <name type="synonym">Curculio ferrugineus</name>
    <dbReference type="NCBI Taxonomy" id="354439"/>
    <lineage>
        <taxon>Eukaryota</taxon>
        <taxon>Metazoa</taxon>
        <taxon>Ecdysozoa</taxon>
        <taxon>Arthropoda</taxon>
        <taxon>Hexapoda</taxon>
        <taxon>Insecta</taxon>
        <taxon>Pterygota</taxon>
        <taxon>Neoptera</taxon>
        <taxon>Endopterygota</taxon>
        <taxon>Coleoptera</taxon>
        <taxon>Polyphaga</taxon>
        <taxon>Cucujiformia</taxon>
        <taxon>Curculionidae</taxon>
        <taxon>Dryophthorinae</taxon>
        <taxon>Rhynchophorus</taxon>
    </lineage>
</organism>
<dbReference type="EMBL" id="JAACXV010000185">
    <property type="protein sequence ID" value="KAF7282165.1"/>
    <property type="molecule type" value="Genomic_DNA"/>
</dbReference>
<reference evidence="3" key="1">
    <citation type="submission" date="2020-08" db="EMBL/GenBank/DDBJ databases">
        <title>Genome sequencing and assembly of the red palm weevil Rhynchophorus ferrugineus.</title>
        <authorList>
            <person name="Dias G.B."/>
            <person name="Bergman C.M."/>
            <person name="Manee M."/>
        </authorList>
    </citation>
    <scope>NUCLEOTIDE SEQUENCE</scope>
    <source>
        <strain evidence="3">AA-2017</strain>
        <tissue evidence="3">Whole larva</tissue>
    </source>
</reference>
<comment type="caution">
    <text evidence="3">The sequence shown here is derived from an EMBL/GenBank/DDBJ whole genome shotgun (WGS) entry which is preliminary data.</text>
</comment>
<feature type="region of interest" description="Disordered" evidence="1">
    <location>
        <begin position="116"/>
        <end position="136"/>
    </location>
</feature>
<feature type="transmembrane region" description="Helical" evidence="2">
    <location>
        <begin position="43"/>
        <end position="61"/>
    </location>
</feature>
<dbReference type="AlphaFoldDB" id="A0A834MJ88"/>
<feature type="region of interest" description="Disordered" evidence="1">
    <location>
        <begin position="80"/>
        <end position="102"/>
    </location>
</feature>
<proteinExistence type="predicted"/>
<protein>
    <submittedName>
        <fullName evidence="3">Uncharacterized protein</fullName>
    </submittedName>
</protein>